<dbReference type="CDD" id="cd13537">
    <property type="entry name" value="PBP2_YvgL_like"/>
    <property type="match status" value="1"/>
</dbReference>
<feature type="binding site" evidence="5">
    <location>
        <position position="186"/>
    </location>
    <ligand>
        <name>molybdate</name>
        <dbReference type="ChEBI" id="CHEBI:36264"/>
    </ligand>
</feature>
<proteinExistence type="inferred from homology"/>
<dbReference type="EMBL" id="DXGH01000043">
    <property type="protein sequence ID" value="HIW81469.1"/>
    <property type="molecule type" value="Genomic_DNA"/>
</dbReference>
<dbReference type="InterPro" id="IPR041879">
    <property type="entry name" value="YvgL-like_PBP2"/>
</dbReference>
<dbReference type="PIRSF" id="PIRSF004846">
    <property type="entry name" value="ModA"/>
    <property type="match status" value="1"/>
</dbReference>
<keyword evidence="3 5" id="KW-0479">Metal-binding</keyword>
<evidence type="ECO:0000313" key="7">
    <source>
        <dbReference type="EMBL" id="HIW81469.1"/>
    </source>
</evidence>
<feature type="signal peptide" evidence="6">
    <location>
        <begin position="1"/>
        <end position="26"/>
    </location>
</feature>
<dbReference type="PROSITE" id="PS51257">
    <property type="entry name" value="PROKAR_LIPOPROTEIN"/>
    <property type="match status" value="1"/>
</dbReference>
<organism evidence="7 8">
    <name type="scientific">Candidatus Acetatifactor stercoripullorum</name>
    <dbReference type="NCBI Taxonomy" id="2838414"/>
    <lineage>
        <taxon>Bacteria</taxon>
        <taxon>Bacillati</taxon>
        <taxon>Bacillota</taxon>
        <taxon>Clostridia</taxon>
        <taxon>Lachnospirales</taxon>
        <taxon>Lachnospiraceae</taxon>
        <taxon>Acetatifactor</taxon>
    </lineage>
</organism>
<reference evidence="7" key="2">
    <citation type="submission" date="2021-04" db="EMBL/GenBank/DDBJ databases">
        <authorList>
            <person name="Gilroy R."/>
        </authorList>
    </citation>
    <scope>NUCLEOTIDE SEQUENCE</scope>
    <source>
        <strain evidence="7">CHK195-6426</strain>
    </source>
</reference>
<dbReference type="InterPro" id="IPR050682">
    <property type="entry name" value="ModA/WtpA"/>
</dbReference>
<dbReference type="GO" id="GO:0030973">
    <property type="term" value="F:molybdate ion binding"/>
    <property type="evidence" value="ECO:0007669"/>
    <property type="project" value="UniProtKB-ARBA"/>
</dbReference>
<evidence type="ECO:0000256" key="1">
    <source>
        <dbReference type="ARBA" id="ARBA00009175"/>
    </source>
</evidence>
<accession>A0A9D1R553</accession>
<comment type="similarity">
    <text evidence="1">Belongs to the bacterial solute-binding protein ModA family.</text>
</comment>
<feature type="binding site" evidence="5">
    <location>
        <position position="204"/>
    </location>
    <ligand>
        <name>molybdate</name>
        <dbReference type="ChEBI" id="CHEBI:36264"/>
    </ligand>
</feature>
<sequence>MKRTGNKIVMLLLAGCMLLATGCAGAQEETAQRADAQENVELTVLAAASLTDVCNEIKTMYEAEHESVTLNFSYGGSGALQTQIEEGAPADIFISAAQKQMDALNEEGLMESDSIQDLLENKVVLIVPQTSTAGIESFEDAATDKVGMIGLGEPGSVPAGQYAEEIFTSLGILDEVKAKANYGTDVRNVLSWVETGEVYCGVVYATDAISSDSITVVCEAPEGSCTPIIYPMGIVKASEQKEAAQEFMDYLKTDEISALFESYGFATVQ</sequence>
<keyword evidence="4 6" id="KW-0732">Signal</keyword>
<feature type="chain" id="PRO_5039601313" evidence="6">
    <location>
        <begin position="27"/>
        <end position="269"/>
    </location>
</feature>
<keyword evidence="2 5" id="KW-0500">Molybdenum</keyword>
<gene>
    <name evidence="7" type="primary">modA</name>
    <name evidence="7" type="ORF">H9742_08135</name>
</gene>
<dbReference type="SUPFAM" id="SSF53850">
    <property type="entry name" value="Periplasmic binding protein-like II"/>
    <property type="match status" value="1"/>
</dbReference>
<dbReference type="PANTHER" id="PTHR30632:SF0">
    <property type="entry name" value="SULFATE-BINDING PROTEIN"/>
    <property type="match status" value="1"/>
</dbReference>
<evidence type="ECO:0000256" key="2">
    <source>
        <dbReference type="ARBA" id="ARBA00022505"/>
    </source>
</evidence>
<dbReference type="Gene3D" id="3.40.190.10">
    <property type="entry name" value="Periplasmic binding protein-like II"/>
    <property type="match status" value="2"/>
</dbReference>
<dbReference type="Pfam" id="PF13531">
    <property type="entry name" value="SBP_bac_11"/>
    <property type="match status" value="1"/>
</dbReference>
<feature type="binding site" evidence="5">
    <location>
        <position position="77"/>
    </location>
    <ligand>
        <name>molybdate</name>
        <dbReference type="ChEBI" id="CHEBI:36264"/>
    </ligand>
</feature>
<reference evidence="7" key="1">
    <citation type="journal article" date="2021" name="PeerJ">
        <title>Extensive microbial diversity within the chicken gut microbiome revealed by metagenomics and culture.</title>
        <authorList>
            <person name="Gilroy R."/>
            <person name="Ravi A."/>
            <person name="Getino M."/>
            <person name="Pursley I."/>
            <person name="Horton D.L."/>
            <person name="Alikhan N.F."/>
            <person name="Baker D."/>
            <person name="Gharbi K."/>
            <person name="Hall N."/>
            <person name="Watson M."/>
            <person name="Adriaenssens E.M."/>
            <person name="Foster-Nyarko E."/>
            <person name="Jarju S."/>
            <person name="Secka A."/>
            <person name="Antonio M."/>
            <person name="Oren A."/>
            <person name="Chaudhuri R.R."/>
            <person name="La Ragione R."/>
            <person name="Hildebrand F."/>
            <person name="Pallen M.J."/>
        </authorList>
    </citation>
    <scope>NUCLEOTIDE SEQUENCE</scope>
    <source>
        <strain evidence="7">CHK195-6426</strain>
    </source>
</reference>
<dbReference type="InterPro" id="IPR005950">
    <property type="entry name" value="ModA"/>
</dbReference>
<feature type="binding site" evidence="5">
    <location>
        <position position="49"/>
    </location>
    <ligand>
        <name>molybdate</name>
        <dbReference type="ChEBI" id="CHEBI:36264"/>
    </ligand>
</feature>
<protein>
    <submittedName>
        <fullName evidence="7">Molybdate ABC transporter substrate-binding protein</fullName>
    </submittedName>
</protein>
<name>A0A9D1R553_9FIRM</name>
<dbReference type="PANTHER" id="PTHR30632">
    <property type="entry name" value="MOLYBDATE-BINDING PERIPLASMIC PROTEIN"/>
    <property type="match status" value="1"/>
</dbReference>
<evidence type="ECO:0000256" key="4">
    <source>
        <dbReference type="ARBA" id="ARBA00022729"/>
    </source>
</evidence>
<dbReference type="AlphaFoldDB" id="A0A9D1R553"/>
<evidence type="ECO:0000313" key="8">
    <source>
        <dbReference type="Proteomes" id="UP000824265"/>
    </source>
</evidence>
<dbReference type="NCBIfam" id="TIGR01256">
    <property type="entry name" value="modA"/>
    <property type="match status" value="1"/>
</dbReference>
<comment type="caution">
    <text evidence="7">The sequence shown here is derived from an EMBL/GenBank/DDBJ whole genome shotgun (WGS) entry which is preliminary data.</text>
</comment>
<dbReference type="GO" id="GO:0046872">
    <property type="term" value="F:metal ion binding"/>
    <property type="evidence" value="ECO:0007669"/>
    <property type="project" value="UniProtKB-KW"/>
</dbReference>
<dbReference type="FunFam" id="3.40.190.10:FF:000035">
    <property type="entry name" value="Molybdate ABC transporter substrate-binding protein"/>
    <property type="match status" value="1"/>
</dbReference>
<evidence type="ECO:0000256" key="3">
    <source>
        <dbReference type="ARBA" id="ARBA00022723"/>
    </source>
</evidence>
<dbReference type="GO" id="GO:0015689">
    <property type="term" value="P:molybdate ion transport"/>
    <property type="evidence" value="ECO:0007669"/>
    <property type="project" value="InterPro"/>
</dbReference>
<evidence type="ECO:0000256" key="5">
    <source>
        <dbReference type="PIRSR" id="PIRSR004846-1"/>
    </source>
</evidence>
<evidence type="ECO:0000256" key="6">
    <source>
        <dbReference type="SAM" id="SignalP"/>
    </source>
</evidence>
<dbReference type="Proteomes" id="UP000824265">
    <property type="component" value="Unassembled WGS sequence"/>
</dbReference>
<dbReference type="GO" id="GO:1901359">
    <property type="term" value="F:tungstate binding"/>
    <property type="evidence" value="ECO:0007669"/>
    <property type="project" value="UniProtKB-ARBA"/>
</dbReference>
<feature type="binding site" evidence="5">
    <location>
        <position position="159"/>
    </location>
    <ligand>
        <name>molybdate</name>
        <dbReference type="ChEBI" id="CHEBI:36264"/>
    </ligand>
</feature>